<dbReference type="PANTHER" id="PTHR45626">
    <property type="entry name" value="TRANSCRIPTION TERMINATION FACTOR 2-RELATED"/>
    <property type="match status" value="1"/>
</dbReference>
<dbReference type="GO" id="GO:0005634">
    <property type="term" value="C:nucleus"/>
    <property type="evidence" value="ECO:0007669"/>
    <property type="project" value="TreeGrafter"/>
</dbReference>
<evidence type="ECO:0000256" key="1">
    <source>
        <dbReference type="ARBA" id="ARBA00007025"/>
    </source>
</evidence>
<dbReference type="Pfam" id="PF00097">
    <property type="entry name" value="zf-C3HC4"/>
    <property type="match status" value="1"/>
</dbReference>
<gene>
    <name evidence="10" type="ORF">SLS53_000204</name>
</gene>
<evidence type="ECO:0000256" key="3">
    <source>
        <dbReference type="ARBA" id="ARBA00022741"/>
    </source>
</evidence>
<evidence type="ECO:0000256" key="8">
    <source>
        <dbReference type="SAM" id="MobiDB-lite"/>
    </source>
</evidence>
<feature type="region of interest" description="Disordered" evidence="8">
    <location>
        <begin position="182"/>
        <end position="202"/>
    </location>
</feature>
<dbReference type="PROSITE" id="PS51194">
    <property type="entry name" value="HELICASE_CTER"/>
    <property type="match status" value="1"/>
</dbReference>
<dbReference type="InterPro" id="IPR018957">
    <property type="entry name" value="Znf_C3HC4_RING-type"/>
</dbReference>
<name>A0AAN9UM86_9PEZI</name>
<dbReference type="InterPro" id="IPR013083">
    <property type="entry name" value="Znf_RING/FYVE/PHD"/>
</dbReference>
<feature type="compositionally biased region" description="Polar residues" evidence="8">
    <location>
        <begin position="243"/>
        <end position="265"/>
    </location>
</feature>
<dbReference type="InterPro" id="IPR027417">
    <property type="entry name" value="P-loop_NTPase"/>
</dbReference>
<evidence type="ECO:0000256" key="6">
    <source>
        <dbReference type="ARBA" id="ARBA00022833"/>
    </source>
</evidence>
<protein>
    <recommendedName>
        <fullName evidence="9">Helicase C-terminal domain-containing protein</fullName>
    </recommendedName>
</protein>
<keyword evidence="6" id="KW-0862">Zinc</keyword>
<evidence type="ECO:0000256" key="5">
    <source>
        <dbReference type="ARBA" id="ARBA00022801"/>
    </source>
</evidence>
<dbReference type="GO" id="GO:0008094">
    <property type="term" value="F:ATP-dependent activity, acting on DNA"/>
    <property type="evidence" value="ECO:0007669"/>
    <property type="project" value="TreeGrafter"/>
</dbReference>
<evidence type="ECO:0000256" key="2">
    <source>
        <dbReference type="ARBA" id="ARBA00022723"/>
    </source>
</evidence>
<keyword evidence="4" id="KW-0863">Zinc-finger</keyword>
<dbReference type="Pfam" id="PF00271">
    <property type="entry name" value="Helicase_C"/>
    <property type="match status" value="1"/>
</dbReference>
<dbReference type="EMBL" id="JAJSPL020000001">
    <property type="protein sequence ID" value="KAK7749626.1"/>
    <property type="molecule type" value="Genomic_DNA"/>
</dbReference>
<dbReference type="GO" id="GO:0008270">
    <property type="term" value="F:zinc ion binding"/>
    <property type="evidence" value="ECO:0007669"/>
    <property type="project" value="UniProtKB-KW"/>
</dbReference>
<feature type="region of interest" description="Disordered" evidence="8">
    <location>
        <begin position="345"/>
        <end position="428"/>
    </location>
</feature>
<dbReference type="InterPro" id="IPR049730">
    <property type="entry name" value="SNF2/RAD54-like_C"/>
</dbReference>
<keyword evidence="5" id="KW-0378">Hydrolase</keyword>
<keyword evidence="2" id="KW-0479">Metal-binding</keyword>
<evidence type="ECO:0000313" key="11">
    <source>
        <dbReference type="Proteomes" id="UP001320245"/>
    </source>
</evidence>
<dbReference type="GO" id="GO:0005737">
    <property type="term" value="C:cytoplasm"/>
    <property type="evidence" value="ECO:0007669"/>
    <property type="project" value="TreeGrafter"/>
</dbReference>
<dbReference type="SUPFAM" id="SSF57850">
    <property type="entry name" value="RING/U-box"/>
    <property type="match status" value="1"/>
</dbReference>
<evidence type="ECO:0000256" key="4">
    <source>
        <dbReference type="ARBA" id="ARBA00022771"/>
    </source>
</evidence>
<evidence type="ECO:0000313" key="10">
    <source>
        <dbReference type="EMBL" id="KAK7749626.1"/>
    </source>
</evidence>
<dbReference type="Gene3D" id="3.40.50.300">
    <property type="entry name" value="P-loop containing nucleotide triphosphate hydrolases"/>
    <property type="match status" value="1"/>
</dbReference>
<dbReference type="GO" id="GO:0000724">
    <property type="term" value="P:double-strand break repair via homologous recombination"/>
    <property type="evidence" value="ECO:0007669"/>
    <property type="project" value="TreeGrafter"/>
</dbReference>
<feature type="region of interest" description="Disordered" evidence="8">
    <location>
        <begin position="214"/>
        <end position="271"/>
    </location>
</feature>
<dbReference type="InterPro" id="IPR050628">
    <property type="entry name" value="SNF2_RAD54_helicase_TF"/>
</dbReference>
<comment type="similarity">
    <text evidence="1">Belongs to the SNF2/RAD54 helicase family.</text>
</comment>
<dbReference type="CDD" id="cd18793">
    <property type="entry name" value="SF2_C_SNF"/>
    <property type="match status" value="1"/>
</dbReference>
<organism evidence="10 11">
    <name type="scientific">Cytospora paraplurivora</name>
    <dbReference type="NCBI Taxonomy" id="2898453"/>
    <lineage>
        <taxon>Eukaryota</taxon>
        <taxon>Fungi</taxon>
        <taxon>Dikarya</taxon>
        <taxon>Ascomycota</taxon>
        <taxon>Pezizomycotina</taxon>
        <taxon>Sordariomycetes</taxon>
        <taxon>Sordariomycetidae</taxon>
        <taxon>Diaporthales</taxon>
        <taxon>Cytosporaceae</taxon>
        <taxon>Cytospora</taxon>
    </lineage>
</organism>
<dbReference type="Proteomes" id="UP001320245">
    <property type="component" value="Unassembled WGS sequence"/>
</dbReference>
<dbReference type="InterPro" id="IPR001650">
    <property type="entry name" value="Helicase_C-like"/>
</dbReference>
<comment type="caution">
    <text evidence="10">The sequence shown here is derived from an EMBL/GenBank/DDBJ whole genome shotgun (WGS) entry which is preliminary data.</text>
</comment>
<reference evidence="10 11" key="1">
    <citation type="journal article" date="2023" name="PLoS ONE">
        <title>Cytospora paraplurivora sp. nov. isolated from orchards with fruit tree decline syndrome in Ontario, Canada.</title>
        <authorList>
            <person name="Ilyukhin E."/>
            <person name="Nguyen H.D.T."/>
            <person name="Castle A.J."/>
            <person name="Ellouze W."/>
        </authorList>
    </citation>
    <scope>NUCLEOTIDE SEQUENCE [LARGE SCALE GENOMIC DNA]</scope>
    <source>
        <strain evidence="10 11">FDS-564</strain>
    </source>
</reference>
<keyword evidence="3" id="KW-0547">Nucleotide-binding</keyword>
<keyword evidence="11" id="KW-1185">Reference proteome</keyword>
<dbReference type="GO" id="GO:0005524">
    <property type="term" value="F:ATP binding"/>
    <property type="evidence" value="ECO:0007669"/>
    <property type="project" value="UniProtKB-KW"/>
</dbReference>
<dbReference type="SUPFAM" id="SSF52540">
    <property type="entry name" value="P-loop containing nucleoside triphosphate hydrolases"/>
    <property type="match status" value="1"/>
</dbReference>
<feature type="compositionally biased region" description="Acidic residues" evidence="8">
    <location>
        <begin position="184"/>
        <end position="202"/>
    </location>
</feature>
<dbReference type="PANTHER" id="PTHR45626:SF16">
    <property type="entry name" value="ATP-DEPENDENT HELICASE ULS1"/>
    <property type="match status" value="1"/>
</dbReference>
<dbReference type="SMART" id="SM00490">
    <property type="entry name" value="HELICc"/>
    <property type="match status" value="1"/>
</dbReference>
<dbReference type="AlphaFoldDB" id="A0AAN9UM86"/>
<accession>A0AAN9UM86</accession>
<dbReference type="Gene3D" id="3.30.40.10">
    <property type="entry name" value="Zinc/RING finger domain, C3HC4 (zinc finger)"/>
    <property type="match status" value="1"/>
</dbReference>
<feature type="domain" description="Helicase C-terminal" evidence="9">
    <location>
        <begin position="460"/>
        <end position="626"/>
    </location>
</feature>
<evidence type="ECO:0000256" key="7">
    <source>
        <dbReference type="ARBA" id="ARBA00022840"/>
    </source>
</evidence>
<sequence length="631" mass="69929">MFDNDQRAFYHALETKQRLKFNKYLKAGSVMKNYAYILVLLLRLRQVCDHPFLIKNHGIPEGTNLGAEDMIMLACKLPGDIVARIKAQDSFQCPLCEEDTKSPVIIHPCGHHICPECFTASMSVRESEGIGENGEGGEGDHDDGRFQVISCPHHGCDDEITPSNILCLNFFIEAHMADGSENGAVDEETNEDASDYADEVDETGNLKNFVVGTGDGASMAHDESDDEDYGADWEPQYGDCMAPQTTYTGGTFTHSPSPSTGSNDSGVGLTDLADGAVSVDEISGNEISEHRDKAFPEYLTSDDSSSEISLSLDDTTKDWRLGELEKLKRLVKALNSNAIRDRVDATNIKLQARPSKRKRSAGKAPGSSRKKPRNVSQNTEVGLIENRRSNAKGTILQHSGSRGLNEAREGNKEGGKKSKGQRRDKNFLSLSEMKRVAQSSAAAMYRYKQHLRKEWVSSCKIDKTMEILEDIRKYNPEEKTLVFSLWTSFLDLLEVPIEDAGIDYTRYDGSMKIDARDAAVKSFMSNPDVKVMLVSLTAGNSGLNLTAASQVIILEPFWNPYVEEQAIDRAHRIGQKREITVHRVLIANTVEDRILRLQEQKKLLVNAALSEKGAQSVSRLGVQELRKVFGV</sequence>
<dbReference type="GO" id="GO:0016787">
    <property type="term" value="F:hydrolase activity"/>
    <property type="evidence" value="ECO:0007669"/>
    <property type="project" value="UniProtKB-KW"/>
</dbReference>
<evidence type="ECO:0000259" key="9">
    <source>
        <dbReference type="PROSITE" id="PS51194"/>
    </source>
</evidence>
<keyword evidence="7" id="KW-0067">ATP-binding</keyword>
<proteinExistence type="inferred from homology"/>
<feature type="compositionally biased region" description="Basic and acidic residues" evidence="8">
    <location>
        <begin position="405"/>
        <end position="426"/>
    </location>
</feature>